<dbReference type="InterPro" id="IPR038492">
    <property type="entry name" value="GBBH-like_N_sf"/>
</dbReference>
<keyword evidence="1" id="KW-0479">Metal-binding</keyword>
<sequence>MKKKGGERVTIGWADGHESILPARYLRGRCPCAQCVSETTGQRLVFEEHVNPDIQILAARIVGNYALHIEWSDGHSTGIYSFDFIRRICPCPECTGPAA</sequence>
<feature type="domain" description="Gamma-butyrobetaine hydroxylase-like N-terminal" evidence="3">
    <location>
        <begin position="3"/>
        <end position="85"/>
    </location>
</feature>
<dbReference type="Gene3D" id="3.30.2020.30">
    <property type="match status" value="1"/>
</dbReference>
<dbReference type="Pfam" id="PF06155">
    <property type="entry name" value="GBBH-like_N"/>
    <property type="match status" value="1"/>
</dbReference>
<dbReference type="PANTHER" id="PTHR35303">
    <property type="entry name" value="OS02G0197800 PROTEIN"/>
    <property type="match status" value="1"/>
</dbReference>
<keyword evidence="2" id="KW-0408">Iron</keyword>
<evidence type="ECO:0000313" key="5">
    <source>
        <dbReference type="Proteomes" id="UP000317691"/>
    </source>
</evidence>
<evidence type="ECO:0000256" key="1">
    <source>
        <dbReference type="ARBA" id="ARBA00022723"/>
    </source>
</evidence>
<organism evidence="4 5">
    <name type="scientific">Eiseniibacteriota bacterium</name>
    <dbReference type="NCBI Taxonomy" id="2212470"/>
    <lineage>
        <taxon>Bacteria</taxon>
        <taxon>Candidatus Eiseniibacteriota</taxon>
    </lineage>
</organism>
<dbReference type="AlphaFoldDB" id="A0A538TR58"/>
<dbReference type="GO" id="GO:0046872">
    <property type="term" value="F:metal ion binding"/>
    <property type="evidence" value="ECO:0007669"/>
    <property type="project" value="UniProtKB-KW"/>
</dbReference>
<dbReference type="InterPro" id="IPR010376">
    <property type="entry name" value="GBBH-like_N"/>
</dbReference>
<evidence type="ECO:0000256" key="2">
    <source>
        <dbReference type="ARBA" id="ARBA00023004"/>
    </source>
</evidence>
<evidence type="ECO:0000313" key="4">
    <source>
        <dbReference type="EMBL" id="TMQ66088.1"/>
    </source>
</evidence>
<protein>
    <submittedName>
        <fullName evidence="4">DUF971 domain-containing protein</fullName>
    </submittedName>
</protein>
<reference evidence="4 5" key="1">
    <citation type="journal article" date="2019" name="Nat. Microbiol.">
        <title>Mediterranean grassland soil C-N compound turnover is dependent on rainfall and depth, and is mediated by genomically divergent microorganisms.</title>
        <authorList>
            <person name="Diamond S."/>
            <person name="Andeer P.F."/>
            <person name="Li Z."/>
            <person name="Crits-Christoph A."/>
            <person name="Burstein D."/>
            <person name="Anantharaman K."/>
            <person name="Lane K.R."/>
            <person name="Thomas B.C."/>
            <person name="Pan C."/>
            <person name="Northen T.R."/>
            <person name="Banfield J.F."/>
        </authorList>
    </citation>
    <scope>NUCLEOTIDE SEQUENCE [LARGE SCALE GENOMIC DNA]</scope>
    <source>
        <strain evidence="4">WS_9</strain>
    </source>
</reference>
<proteinExistence type="predicted"/>
<dbReference type="EMBL" id="VBOZ01000010">
    <property type="protein sequence ID" value="TMQ66088.1"/>
    <property type="molecule type" value="Genomic_DNA"/>
</dbReference>
<dbReference type="Proteomes" id="UP000317691">
    <property type="component" value="Unassembled WGS sequence"/>
</dbReference>
<accession>A0A538TR58</accession>
<evidence type="ECO:0000259" key="3">
    <source>
        <dbReference type="Pfam" id="PF06155"/>
    </source>
</evidence>
<gene>
    <name evidence="4" type="ORF">E6K79_03735</name>
</gene>
<name>A0A538TR58_UNCEI</name>
<comment type="caution">
    <text evidence="4">The sequence shown here is derived from an EMBL/GenBank/DDBJ whole genome shotgun (WGS) entry which is preliminary data.</text>
</comment>